<proteinExistence type="predicted"/>
<keyword evidence="1" id="KW-1133">Transmembrane helix</keyword>
<dbReference type="Proteomes" id="UP001244640">
    <property type="component" value="Unassembled WGS sequence"/>
</dbReference>
<accession>A0ABU0U420</accession>
<dbReference type="EMBL" id="JAUTBA010000001">
    <property type="protein sequence ID" value="MDQ1149589.1"/>
    <property type="molecule type" value="Genomic_DNA"/>
</dbReference>
<protein>
    <submittedName>
        <fullName evidence="2">Uncharacterized protein</fullName>
    </submittedName>
</protein>
<keyword evidence="1" id="KW-0812">Transmembrane</keyword>
<evidence type="ECO:0000256" key="1">
    <source>
        <dbReference type="SAM" id="Phobius"/>
    </source>
</evidence>
<evidence type="ECO:0000313" key="3">
    <source>
        <dbReference type="Proteomes" id="UP001244640"/>
    </source>
</evidence>
<feature type="transmembrane region" description="Helical" evidence="1">
    <location>
        <begin position="24"/>
        <end position="44"/>
    </location>
</feature>
<sequence>MIFIDGTKIDDSELGLVVQFIKKLVFQCLKLVTAFDLTLILIVLNGLSGALHELLVCF</sequence>
<keyword evidence="3" id="KW-1185">Reference proteome</keyword>
<keyword evidence="1" id="KW-0472">Membrane</keyword>
<evidence type="ECO:0000313" key="2">
    <source>
        <dbReference type="EMBL" id="MDQ1149589.1"/>
    </source>
</evidence>
<name>A0ABU0U420_9SPHI</name>
<organism evidence="2 3">
    <name type="scientific">Sphingobacterium zeae</name>
    <dbReference type="NCBI Taxonomy" id="1776859"/>
    <lineage>
        <taxon>Bacteria</taxon>
        <taxon>Pseudomonadati</taxon>
        <taxon>Bacteroidota</taxon>
        <taxon>Sphingobacteriia</taxon>
        <taxon>Sphingobacteriales</taxon>
        <taxon>Sphingobacteriaceae</taxon>
        <taxon>Sphingobacterium</taxon>
    </lineage>
</organism>
<reference evidence="2 3" key="1">
    <citation type="submission" date="2023-07" db="EMBL/GenBank/DDBJ databases">
        <title>Functional and genomic diversity of the sorghum phyllosphere microbiome.</title>
        <authorList>
            <person name="Shade A."/>
        </authorList>
    </citation>
    <scope>NUCLEOTIDE SEQUENCE [LARGE SCALE GENOMIC DNA]</scope>
    <source>
        <strain evidence="2 3">SORGH_AS_0892</strain>
    </source>
</reference>
<gene>
    <name evidence="2" type="ORF">QE382_001573</name>
</gene>
<comment type="caution">
    <text evidence="2">The sequence shown here is derived from an EMBL/GenBank/DDBJ whole genome shotgun (WGS) entry which is preliminary data.</text>
</comment>